<reference evidence="1" key="1">
    <citation type="submission" date="2018-06" db="EMBL/GenBank/DDBJ databases">
        <authorList>
            <person name="Zhirakovskaya E."/>
        </authorList>
    </citation>
    <scope>NUCLEOTIDE SEQUENCE</scope>
</reference>
<protein>
    <submittedName>
        <fullName evidence="1">Uncharacterized protein</fullName>
    </submittedName>
</protein>
<evidence type="ECO:0000313" key="1">
    <source>
        <dbReference type="EMBL" id="VAW93817.1"/>
    </source>
</evidence>
<organism evidence="1">
    <name type="scientific">hydrothermal vent metagenome</name>
    <dbReference type="NCBI Taxonomy" id="652676"/>
    <lineage>
        <taxon>unclassified sequences</taxon>
        <taxon>metagenomes</taxon>
        <taxon>ecological metagenomes</taxon>
    </lineage>
</organism>
<gene>
    <name evidence="1" type="ORF">MNBD_GAMMA21-138</name>
</gene>
<name>A0A3B1A2K8_9ZZZZ</name>
<dbReference type="AlphaFoldDB" id="A0A3B1A2K8"/>
<sequence length="142" mass="15722">MITFGNSTLTSSLLASLKEFPVSPSGEEEIIVLDLLLLELKLSAGHPVEQARLKKLQAYSESDFIPKLFKNLVKPEIEAISAIMKHDQVILDLAMTKLVEGHLEEARVGELRKLTRGIMSFSGLMLSKISFTSEMQCNTSSE</sequence>
<proteinExistence type="predicted"/>
<dbReference type="EMBL" id="UOFR01000023">
    <property type="protein sequence ID" value="VAW93817.1"/>
    <property type="molecule type" value="Genomic_DNA"/>
</dbReference>
<accession>A0A3B1A2K8</accession>